<evidence type="ECO:0008006" key="7">
    <source>
        <dbReference type="Google" id="ProtNLM"/>
    </source>
</evidence>
<evidence type="ECO:0000313" key="5">
    <source>
        <dbReference type="EMBL" id="QCK15840.1"/>
    </source>
</evidence>
<dbReference type="RefSeq" id="WP_137091437.1">
    <property type="nucleotide sequence ID" value="NZ_CP028923.1"/>
</dbReference>
<dbReference type="InterPro" id="IPR052376">
    <property type="entry name" value="Oxidative_Scav/Glycosyltrans"/>
</dbReference>
<evidence type="ECO:0000256" key="1">
    <source>
        <dbReference type="SAM" id="Coils"/>
    </source>
</evidence>
<protein>
    <recommendedName>
        <fullName evidence="7">C4-type zinc ribbon domain-containing protein</fullName>
    </recommendedName>
</protein>
<feature type="domain" description="C4-type zinc ribbon" evidence="3">
    <location>
        <begin position="205"/>
        <end position="235"/>
    </location>
</feature>
<dbReference type="InterPro" id="IPR056003">
    <property type="entry name" value="CT398_CC_hairpin"/>
</dbReference>
<accession>A0A4D7JQR3</accession>
<evidence type="ECO:0000259" key="4">
    <source>
        <dbReference type="Pfam" id="PF24481"/>
    </source>
</evidence>
<dbReference type="Proteomes" id="UP000298616">
    <property type="component" value="Chromosome"/>
</dbReference>
<dbReference type="EMBL" id="CP028923">
    <property type="protein sequence ID" value="QCK15840.1"/>
    <property type="molecule type" value="Genomic_DNA"/>
</dbReference>
<evidence type="ECO:0000313" key="6">
    <source>
        <dbReference type="Proteomes" id="UP000298616"/>
    </source>
</evidence>
<reference evidence="5 6" key="1">
    <citation type="submission" date="2018-04" db="EMBL/GenBank/DDBJ databases">
        <title>Complete genome uncultured novel isolate.</title>
        <authorList>
            <person name="Merlino G."/>
        </authorList>
    </citation>
    <scope>NUCLEOTIDE SEQUENCE [LARGE SCALE GENOMIC DNA]</scope>
    <source>
        <strain evidence="6">R1DC9</strain>
    </source>
</reference>
<evidence type="ECO:0000259" key="3">
    <source>
        <dbReference type="Pfam" id="PF02591"/>
    </source>
</evidence>
<sequence>MERTVAQKLDALIKLQTIDSELDEIKKIRGALPEEVGDLEDDLEGLKTRKSKQEAKIEELEAEINKRKSGIKESEALITKYKDQQNNVRNNREYDAITKELELQELEIQVHEKKIKEASNKIEQVKSEIENTTALIEDKEADLQEKKKELEALTSESEEDEKKLLKDREKAVKDIEDNLYRYYERLRKHLTNGLAVVTVKNGAAQGCNIVIPPQKIAEIRERKRLIIDEHSGRILAGVDDDPEFQSDTIKKPKRRTTKRKTKTKTTKKKS</sequence>
<feature type="compositionally biased region" description="Basic residues" evidence="2">
    <location>
        <begin position="251"/>
        <end position="270"/>
    </location>
</feature>
<dbReference type="OrthoDB" id="9795058at2"/>
<dbReference type="AlphaFoldDB" id="A0A4D7JQR3"/>
<name>A0A4D7JQR3_9BACT</name>
<organism evidence="5 6">
    <name type="scientific">Mangrovivirga cuniculi</name>
    <dbReference type="NCBI Taxonomy" id="2715131"/>
    <lineage>
        <taxon>Bacteria</taxon>
        <taxon>Pseudomonadati</taxon>
        <taxon>Bacteroidota</taxon>
        <taxon>Cytophagia</taxon>
        <taxon>Cytophagales</taxon>
        <taxon>Mangrovivirgaceae</taxon>
        <taxon>Mangrovivirga</taxon>
    </lineage>
</organism>
<dbReference type="Pfam" id="PF02591">
    <property type="entry name" value="Zn_ribbon_9"/>
    <property type="match status" value="1"/>
</dbReference>
<proteinExistence type="predicted"/>
<keyword evidence="1" id="KW-0175">Coiled coil</keyword>
<keyword evidence="6" id="KW-1185">Reference proteome</keyword>
<evidence type="ECO:0000256" key="2">
    <source>
        <dbReference type="SAM" id="MobiDB-lite"/>
    </source>
</evidence>
<dbReference type="InterPro" id="IPR003743">
    <property type="entry name" value="Zf-RING_7"/>
</dbReference>
<dbReference type="KEGG" id="fpf:DCC35_14340"/>
<gene>
    <name evidence="5" type="ORF">DCC35_14340</name>
</gene>
<dbReference type="PANTHER" id="PTHR39082:SF1">
    <property type="entry name" value="SCAVENGER RECEPTOR CLASS A MEMBER 3"/>
    <property type="match status" value="1"/>
</dbReference>
<dbReference type="Gene3D" id="1.10.287.1490">
    <property type="match status" value="1"/>
</dbReference>
<dbReference type="Pfam" id="PF24481">
    <property type="entry name" value="CT398_CC"/>
    <property type="match status" value="1"/>
</dbReference>
<feature type="coiled-coil region" evidence="1">
    <location>
        <begin position="36"/>
        <end position="170"/>
    </location>
</feature>
<feature type="domain" description="CT398-like coiled coil hairpin" evidence="4">
    <location>
        <begin position="15"/>
        <end position="189"/>
    </location>
</feature>
<feature type="region of interest" description="Disordered" evidence="2">
    <location>
        <begin position="237"/>
        <end position="270"/>
    </location>
</feature>
<dbReference type="PANTHER" id="PTHR39082">
    <property type="entry name" value="PHOSPHOLIPASE C-BETA-2-RELATED"/>
    <property type="match status" value="1"/>
</dbReference>